<accession>A0A3B0PLN0</accession>
<name>A0A3B0PLN0_MYCGL</name>
<dbReference type="SUPFAM" id="SSF52540">
    <property type="entry name" value="P-loop containing nucleoside triphosphate hydrolases"/>
    <property type="match status" value="1"/>
</dbReference>
<dbReference type="Proteomes" id="UP000260136">
    <property type="component" value="Chromosome"/>
</dbReference>
<proteinExistence type="predicted"/>
<evidence type="ECO:0000313" key="1">
    <source>
        <dbReference type="EMBL" id="SYV95735.1"/>
    </source>
</evidence>
<feature type="non-terminal residue" evidence="1">
    <location>
        <position position="59"/>
    </location>
</feature>
<dbReference type="PANTHER" id="PTHR10799">
    <property type="entry name" value="SNF2/RAD54 HELICASE FAMILY"/>
    <property type="match status" value="1"/>
</dbReference>
<organism evidence="1 2">
    <name type="scientific">Mycoplasmoides gallisepticum</name>
    <name type="common">Mycoplasma gallisepticum</name>
    <dbReference type="NCBI Taxonomy" id="2096"/>
    <lineage>
        <taxon>Bacteria</taxon>
        <taxon>Bacillati</taxon>
        <taxon>Mycoplasmatota</taxon>
        <taxon>Mycoplasmoidales</taxon>
        <taxon>Mycoplasmoidaceae</taxon>
        <taxon>Mycoplasmoides</taxon>
    </lineage>
</organism>
<dbReference type="InterPro" id="IPR027417">
    <property type="entry name" value="P-loop_NTPase"/>
</dbReference>
<sequence>MALQNQATDRAHRIGQRNHLQVYRIIAADTIEERIVAIQERKKELAAKLIQETDNSLSW</sequence>
<evidence type="ECO:0000313" key="2">
    <source>
        <dbReference type="Proteomes" id="UP000260136"/>
    </source>
</evidence>
<dbReference type="EMBL" id="LS991952">
    <property type="protein sequence ID" value="SYV95735.1"/>
    <property type="molecule type" value="Genomic_DNA"/>
</dbReference>
<dbReference type="AlphaFoldDB" id="A0A3B0PLN0"/>
<dbReference type="Gene3D" id="3.40.50.300">
    <property type="entry name" value="P-loop containing nucleotide triphosphate hydrolases"/>
    <property type="match status" value="1"/>
</dbReference>
<gene>
    <name evidence="1" type="ORF">NCTC10115_01559</name>
</gene>
<reference evidence="2" key="1">
    <citation type="submission" date="2018-06" db="EMBL/GenBank/DDBJ databases">
        <authorList>
            <consortium name="Pathogen Informatics"/>
        </authorList>
    </citation>
    <scope>NUCLEOTIDE SEQUENCE [LARGE SCALE GENOMIC DNA]</scope>
    <source>
        <strain evidence="2">NCTC10115</strain>
    </source>
</reference>
<protein>
    <submittedName>
        <fullName evidence="1">N-formylmethionyl-tRNA deformylase</fullName>
    </submittedName>
</protein>